<evidence type="ECO:0000313" key="2">
    <source>
        <dbReference type="Proteomes" id="UP000475545"/>
    </source>
</evidence>
<dbReference type="AlphaFoldDB" id="A0A6L7GTM5"/>
<comment type="caution">
    <text evidence="1">The sequence shown here is derived from an EMBL/GenBank/DDBJ whole genome shotgun (WGS) entry which is preliminary data.</text>
</comment>
<dbReference type="RefSeq" id="WP_160903539.1">
    <property type="nucleotide sequence ID" value="NZ_CP102850.1"/>
</dbReference>
<proteinExistence type="predicted"/>
<protein>
    <submittedName>
        <fullName evidence="1">Uncharacterized protein</fullName>
    </submittedName>
</protein>
<keyword evidence="2" id="KW-1185">Reference proteome</keyword>
<accession>A0A6L7GTM5</accession>
<dbReference type="Pfam" id="PF21893">
    <property type="entry name" value="DUF6918"/>
    <property type="match status" value="1"/>
</dbReference>
<evidence type="ECO:0000313" key="1">
    <source>
        <dbReference type="EMBL" id="MXP23369.1"/>
    </source>
</evidence>
<dbReference type="EMBL" id="WMBR01000005">
    <property type="protein sequence ID" value="MXP23369.1"/>
    <property type="molecule type" value="Genomic_DNA"/>
</dbReference>
<name>A0A6L7GTM5_9ACTN</name>
<dbReference type="InterPro" id="IPR054211">
    <property type="entry name" value="DUF6918"/>
</dbReference>
<sequence>MSDSLQSLLDNDRPAVVADLVNVIDSEVSDQKGLGGAAVKTAYAAAQKVKPGVVSSATNLMLPDFLAALQPFWDSKPAGTPFADHLVANGDAAAEALLTVTDDQAESARPALAKVYNSLRGKAKGYVAASLPRVGAAIEKHAA</sequence>
<reference evidence="1 2" key="1">
    <citation type="submission" date="2019-11" db="EMBL/GenBank/DDBJ databases">
        <title>Gordonia sp. nov., a novel actinobacterium isolated from mangrove soil in Hainan.</title>
        <authorList>
            <person name="Huang X."/>
            <person name="Xie Y."/>
            <person name="Chu X."/>
            <person name="Xiao K."/>
        </authorList>
    </citation>
    <scope>NUCLEOTIDE SEQUENCE [LARGE SCALE GENOMIC DNA]</scope>
    <source>
        <strain evidence="1 2">HNM0687</strain>
    </source>
</reference>
<gene>
    <name evidence="1" type="ORF">GIY30_18690</name>
</gene>
<dbReference type="Proteomes" id="UP000475545">
    <property type="component" value="Unassembled WGS sequence"/>
</dbReference>
<organism evidence="1 2">
    <name type="scientific">Gordonia mangrovi</name>
    <dbReference type="NCBI Taxonomy" id="2665643"/>
    <lineage>
        <taxon>Bacteria</taxon>
        <taxon>Bacillati</taxon>
        <taxon>Actinomycetota</taxon>
        <taxon>Actinomycetes</taxon>
        <taxon>Mycobacteriales</taxon>
        <taxon>Gordoniaceae</taxon>
        <taxon>Gordonia</taxon>
    </lineage>
</organism>